<dbReference type="InterPro" id="IPR011598">
    <property type="entry name" value="bHLH_dom"/>
</dbReference>
<dbReference type="Pfam" id="PF00010">
    <property type="entry name" value="HLH"/>
    <property type="match status" value="1"/>
</dbReference>
<dbReference type="GO" id="GO:0000978">
    <property type="term" value="F:RNA polymerase II cis-regulatory region sequence-specific DNA binding"/>
    <property type="evidence" value="ECO:0007669"/>
    <property type="project" value="TreeGrafter"/>
</dbReference>
<dbReference type="InterPro" id="IPR040259">
    <property type="entry name" value="Mesogenin/MesP"/>
</dbReference>
<dbReference type="PANTHER" id="PTHR20937">
    <property type="entry name" value="IP14615P"/>
    <property type="match status" value="1"/>
</dbReference>
<keyword evidence="2" id="KW-0805">Transcription regulation</keyword>
<protein>
    <recommendedName>
        <fullName evidence="7">BHLH domain-containing protein</fullName>
    </recommendedName>
</protein>
<proteinExistence type="predicted"/>
<dbReference type="PANTHER" id="PTHR20937:SF3">
    <property type="entry name" value="IP14615P"/>
    <property type="match status" value="1"/>
</dbReference>
<feature type="region of interest" description="Disordered" evidence="6">
    <location>
        <begin position="248"/>
        <end position="273"/>
    </location>
</feature>
<evidence type="ECO:0000256" key="1">
    <source>
        <dbReference type="ARBA" id="ARBA00022473"/>
    </source>
</evidence>
<reference evidence="8" key="1">
    <citation type="submission" date="2017-01" db="EMBL/GenBank/DDBJ databases">
        <title>A deep insight into the sialotranscriptome of adult male and female Cluex tarsalis mosquitoes.</title>
        <authorList>
            <person name="Ribeiro J.M."/>
            <person name="Moreira F."/>
            <person name="Bernard K.A."/>
            <person name="Calvo E."/>
        </authorList>
    </citation>
    <scope>NUCLEOTIDE SEQUENCE</scope>
    <source>
        <strain evidence="8">Kern County</strain>
        <tissue evidence="8">Salivary glands</tissue>
    </source>
</reference>
<dbReference type="AlphaFoldDB" id="A0A1Q3FZW1"/>
<evidence type="ECO:0000256" key="4">
    <source>
        <dbReference type="ARBA" id="ARBA00023163"/>
    </source>
</evidence>
<feature type="domain" description="BHLH" evidence="7">
    <location>
        <begin position="172"/>
        <end position="225"/>
    </location>
</feature>
<name>A0A1Q3FZW1_CULTA</name>
<keyword evidence="4" id="KW-0804">Transcription</keyword>
<dbReference type="InterPro" id="IPR036638">
    <property type="entry name" value="HLH_DNA-bd_sf"/>
</dbReference>
<evidence type="ECO:0000313" key="8">
    <source>
        <dbReference type="EMBL" id="JAV33101.1"/>
    </source>
</evidence>
<dbReference type="FunFam" id="4.10.280.10:FF:000090">
    <property type="entry name" value="Salivary gland-expressed bHLH"/>
    <property type="match status" value="1"/>
</dbReference>
<dbReference type="Gene3D" id="4.10.280.10">
    <property type="entry name" value="Helix-loop-helix DNA-binding domain"/>
    <property type="match status" value="1"/>
</dbReference>
<dbReference type="GO" id="GO:0046983">
    <property type="term" value="F:protein dimerization activity"/>
    <property type="evidence" value="ECO:0007669"/>
    <property type="project" value="InterPro"/>
</dbReference>
<keyword evidence="5" id="KW-0539">Nucleus</keyword>
<dbReference type="PROSITE" id="PS50888">
    <property type="entry name" value="BHLH"/>
    <property type="match status" value="1"/>
</dbReference>
<dbReference type="SUPFAM" id="SSF47459">
    <property type="entry name" value="HLH, helix-loop-helix DNA-binding domain"/>
    <property type="match status" value="1"/>
</dbReference>
<evidence type="ECO:0000256" key="3">
    <source>
        <dbReference type="ARBA" id="ARBA00023125"/>
    </source>
</evidence>
<evidence type="ECO:0000259" key="7">
    <source>
        <dbReference type="PROSITE" id="PS50888"/>
    </source>
</evidence>
<evidence type="ECO:0000256" key="2">
    <source>
        <dbReference type="ARBA" id="ARBA00023015"/>
    </source>
</evidence>
<dbReference type="SMART" id="SM00353">
    <property type="entry name" value="HLH"/>
    <property type="match status" value="1"/>
</dbReference>
<organism evidence="8">
    <name type="scientific">Culex tarsalis</name>
    <name type="common">Encephalitis mosquito</name>
    <dbReference type="NCBI Taxonomy" id="7177"/>
    <lineage>
        <taxon>Eukaryota</taxon>
        <taxon>Metazoa</taxon>
        <taxon>Ecdysozoa</taxon>
        <taxon>Arthropoda</taxon>
        <taxon>Hexapoda</taxon>
        <taxon>Insecta</taxon>
        <taxon>Pterygota</taxon>
        <taxon>Neoptera</taxon>
        <taxon>Endopterygota</taxon>
        <taxon>Diptera</taxon>
        <taxon>Nematocera</taxon>
        <taxon>Culicoidea</taxon>
        <taxon>Culicidae</taxon>
        <taxon>Culicinae</taxon>
        <taxon>Culicini</taxon>
        <taxon>Culex</taxon>
        <taxon>Culex</taxon>
    </lineage>
</organism>
<feature type="region of interest" description="Disordered" evidence="6">
    <location>
        <begin position="72"/>
        <end position="92"/>
    </location>
</feature>
<keyword evidence="3" id="KW-0238">DNA-binding</keyword>
<dbReference type="CDD" id="cd11390">
    <property type="entry name" value="bHLH_TS"/>
    <property type="match status" value="1"/>
</dbReference>
<dbReference type="GO" id="GO:0005634">
    <property type="term" value="C:nucleus"/>
    <property type="evidence" value="ECO:0007669"/>
    <property type="project" value="TreeGrafter"/>
</dbReference>
<dbReference type="GO" id="GO:0000981">
    <property type="term" value="F:DNA-binding transcription factor activity, RNA polymerase II-specific"/>
    <property type="evidence" value="ECO:0007669"/>
    <property type="project" value="TreeGrafter"/>
</dbReference>
<sequence length="297" mass="33538">MNIADIIPIDLSNDRDYPTSITSNSSLDVEVDSSNERHLLGMNYDKSEPRVLRSSSTSQSSLYVKSTHETILKFPPPTTSPPENLLEEESGGNGKSYSVLTINYARSQDPGCCGNSEPIGYESSGDFSAKSYECLQPVRYDPVGTAVQRKVTTLSSYDTSLWKKRALEIEKDYKKTACDRERTRMRDMNKAFDQLRSKLPHTKPSGKKYSKIECLRLAIQYIRHLQRELQYPTTPSPKAPEYYYDTPPYNPPPSSGSTAYSMDSNNNNSIHNIPGSHQNSQWFIASNADGYSYYYLP</sequence>
<dbReference type="EMBL" id="GFDL01001944">
    <property type="protein sequence ID" value="JAV33101.1"/>
    <property type="molecule type" value="Transcribed_RNA"/>
</dbReference>
<feature type="compositionally biased region" description="Polar residues" evidence="6">
    <location>
        <begin position="255"/>
        <end position="273"/>
    </location>
</feature>
<keyword evidence="1" id="KW-0217">Developmental protein</keyword>
<evidence type="ECO:0000256" key="5">
    <source>
        <dbReference type="ARBA" id="ARBA00023242"/>
    </source>
</evidence>
<dbReference type="GO" id="GO:0001707">
    <property type="term" value="P:mesoderm formation"/>
    <property type="evidence" value="ECO:0007669"/>
    <property type="project" value="TreeGrafter"/>
</dbReference>
<evidence type="ECO:0000256" key="6">
    <source>
        <dbReference type="SAM" id="MobiDB-lite"/>
    </source>
</evidence>
<accession>A0A1Q3FZW1</accession>